<keyword evidence="3" id="KW-1185">Reference proteome</keyword>
<dbReference type="EMBL" id="NHTK01001142">
    <property type="protein sequence ID" value="PPR02798.1"/>
    <property type="molecule type" value="Genomic_DNA"/>
</dbReference>
<accession>A0A409YII2</accession>
<evidence type="ECO:0000256" key="1">
    <source>
        <dbReference type="SAM" id="MobiDB-lite"/>
    </source>
</evidence>
<feature type="compositionally biased region" description="Low complexity" evidence="1">
    <location>
        <begin position="410"/>
        <end position="423"/>
    </location>
</feature>
<name>A0A409YII2_9AGAR</name>
<evidence type="ECO:0000313" key="2">
    <source>
        <dbReference type="EMBL" id="PPR02798.1"/>
    </source>
</evidence>
<dbReference type="InParanoid" id="A0A409YII2"/>
<dbReference type="AlphaFoldDB" id="A0A409YII2"/>
<gene>
    <name evidence="2" type="ORF">CVT24_002221</name>
</gene>
<reference evidence="2 3" key="1">
    <citation type="journal article" date="2018" name="Evol. Lett.">
        <title>Horizontal gene cluster transfer increased hallucinogenic mushroom diversity.</title>
        <authorList>
            <person name="Reynolds H.T."/>
            <person name="Vijayakumar V."/>
            <person name="Gluck-Thaler E."/>
            <person name="Korotkin H.B."/>
            <person name="Matheny P.B."/>
            <person name="Slot J.C."/>
        </authorList>
    </citation>
    <scope>NUCLEOTIDE SEQUENCE [LARGE SCALE GENOMIC DNA]</scope>
    <source>
        <strain evidence="2 3">2629</strain>
    </source>
</reference>
<evidence type="ECO:0000313" key="3">
    <source>
        <dbReference type="Proteomes" id="UP000284842"/>
    </source>
</evidence>
<dbReference type="Proteomes" id="UP000284842">
    <property type="component" value="Unassembled WGS sequence"/>
</dbReference>
<protein>
    <submittedName>
        <fullName evidence="2">Uncharacterized protein</fullName>
    </submittedName>
</protein>
<organism evidence="2 3">
    <name type="scientific">Panaeolus cyanescens</name>
    <dbReference type="NCBI Taxonomy" id="181874"/>
    <lineage>
        <taxon>Eukaryota</taxon>
        <taxon>Fungi</taxon>
        <taxon>Dikarya</taxon>
        <taxon>Basidiomycota</taxon>
        <taxon>Agaricomycotina</taxon>
        <taxon>Agaricomycetes</taxon>
        <taxon>Agaricomycetidae</taxon>
        <taxon>Agaricales</taxon>
        <taxon>Agaricineae</taxon>
        <taxon>Galeropsidaceae</taxon>
        <taxon>Panaeolus</taxon>
    </lineage>
</organism>
<comment type="caution">
    <text evidence="2">The sequence shown here is derived from an EMBL/GenBank/DDBJ whole genome shotgun (WGS) entry which is preliminary data.</text>
</comment>
<sequence>MAVSQDTVPVLSCSSMVGSNIQSPLRDALGYIHSQLPSKATLECSIDKDTRRESAVDTFLQSGNAIGKILDSSVREAFVVYHGLSLVLGFLDQTIEQDAQARAGTKFKIPTQKPKHFPNRLLLIGKHLVDLKNRAGTVSATLASDIQKMRAIIKHESPLDELERDVPVTCVWSSELLNTSTTTMRQCIHSFDACFGAKIDDLIRFWGSVSSVISGVARGYSRNDVEPVLNLAAIKLDAERLLKVQNQALDYILESHPLLRSHPSQFPLTLRWIGEQLVTTGTRQINTTTKANVHDTLFLDPAIWNFENLQLDARGPIISRFLYHPYTSSTGVNLSATLMAVSRLSLYEYRLNIRTSSVEICGKHANCRCVFMKVTCAFSYASGCRHGRPAVTRISPEIHSPQDPLIVRADTTSTTDGPSSPTGVDNTPMSPPQLSVGKLYRYARGRLAGFQTKAVNNQLEKAVWQFEENPDTKAGIDPGDLNITLRIDNKDHRIRLKVTIEARYACRYRVARILPLQDSDRRYCVEDQCLVDLPLTSLNIPKVFTLRRDA</sequence>
<proteinExistence type="predicted"/>
<feature type="region of interest" description="Disordered" evidence="1">
    <location>
        <begin position="410"/>
        <end position="430"/>
    </location>
</feature>